<dbReference type="EMBL" id="HBEF01010315">
    <property type="protein sequence ID" value="CAD8334390.1"/>
    <property type="molecule type" value="Transcribed_RNA"/>
</dbReference>
<proteinExistence type="predicted"/>
<dbReference type="InterPro" id="IPR006869">
    <property type="entry name" value="DUF547"/>
</dbReference>
<dbReference type="AlphaFoldDB" id="A0A7R9ZL02"/>
<name>A0A7R9ZL02_9STRA</name>
<evidence type="ECO:0000313" key="2">
    <source>
        <dbReference type="EMBL" id="CAD8334390.1"/>
    </source>
</evidence>
<dbReference type="Pfam" id="PF04784">
    <property type="entry name" value="DUF547"/>
    <property type="match status" value="1"/>
</dbReference>
<gene>
    <name evidence="2" type="ORF">CAUS1442_LOCUS6495</name>
</gene>
<accession>A0A7R9ZL02</accession>
<dbReference type="PANTHER" id="PTHR46361:SF3">
    <property type="entry name" value="ELECTRON CARRIER_ PROTEIN DISULFIDE OXIDOREDUCTASE"/>
    <property type="match status" value="1"/>
</dbReference>
<protein>
    <recommendedName>
        <fullName evidence="1">DUF547 domain-containing protein</fullName>
    </recommendedName>
</protein>
<reference evidence="2" key="1">
    <citation type="submission" date="2021-01" db="EMBL/GenBank/DDBJ databases">
        <authorList>
            <person name="Corre E."/>
            <person name="Pelletier E."/>
            <person name="Niang G."/>
            <person name="Scheremetjew M."/>
            <person name="Finn R."/>
            <person name="Kale V."/>
            <person name="Holt S."/>
            <person name="Cochrane G."/>
            <person name="Meng A."/>
            <person name="Brown T."/>
            <person name="Cohen L."/>
        </authorList>
    </citation>
    <scope>NUCLEOTIDE SEQUENCE</scope>
    <source>
        <strain evidence="2">CCMP3328</strain>
    </source>
</reference>
<dbReference type="PANTHER" id="PTHR46361">
    <property type="entry name" value="ELECTRON CARRIER/ PROTEIN DISULFIDE OXIDOREDUCTASE"/>
    <property type="match status" value="1"/>
</dbReference>
<sequence length="337" mass="37927">MKWIANLWQPVLYRIEKAVSEQSIPKTNDIKGRFTWDDLAQDDADEAQTNDAKATSSFDHSLWNQVLQRHVHATPGRQVGTVQHLHTVDYEGIRKDPDFQAYLDKLKSMNQSPDIVLSRRHRLAFWMNVYNAFCISLLLQQDALPARILDLSASNDPVWDRVAGVVAGASFSLNQIEHDKLRKQFAIAEVHSCIVCASASCPDLRNEAFVGTAQLKLQMADQMKLWLLSTSKGMRVEDGTVTLSRIFLWFRDDFVGTRPGIEQESSGETTKVLKTAPSWLAASDYIPGTDSTGKDDDEAGKLRAMLRSQRTAIRYFEYDWSINDVANSTVIDGDASK</sequence>
<evidence type="ECO:0000259" key="1">
    <source>
        <dbReference type="Pfam" id="PF04784"/>
    </source>
</evidence>
<organism evidence="2">
    <name type="scientific">Craspedostauros australis</name>
    <dbReference type="NCBI Taxonomy" id="1486917"/>
    <lineage>
        <taxon>Eukaryota</taxon>
        <taxon>Sar</taxon>
        <taxon>Stramenopiles</taxon>
        <taxon>Ochrophyta</taxon>
        <taxon>Bacillariophyta</taxon>
        <taxon>Bacillariophyceae</taxon>
        <taxon>Bacillariophycidae</taxon>
        <taxon>Naviculales</taxon>
        <taxon>Naviculaceae</taxon>
        <taxon>Craspedostauros</taxon>
    </lineage>
</organism>
<feature type="domain" description="DUF547" evidence="1">
    <location>
        <begin position="117"/>
        <end position="224"/>
    </location>
</feature>